<reference evidence="11" key="1">
    <citation type="submission" date="2018-11" db="EMBL/GenBank/DDBJ databases">
        <authorList>
            <person name="Alioto T."/>
            <person name="Alioto T."/>
        </authorList>
    </citation>
    <scope>NUCLEOTIDE SEQUENCE</scope>
</reference>
<dbReference type="EMBL" id="UYJE01001267">
    <property type="protein sequence ID" value="VDI00735.1"/>
    <property type="molecule type" value="Genomic_DNA"/>
</dbReference>
<evidence type="ECO:0000256" key="9">
    <source>
        <dbReference type="ARBA" id="ARBA00023136"/>
    </source>
</evidence>
<dbReference type="GO" id="GO:0000139">
    <property type="term" value="C:Golgi membrane"/>
    <property type="evidence" value="ECO:0007669"/>
    <property type="project" value="UniProtKB-SubCell"/>
</dbReference>
<organism evidence="11 12">
    <name type="scientific">Mytilus galloprovincialis</name>
    <name type="common">Mediterranean mussel</name>
    <dbReference type="NCBI Taxonomy" id="29158"/>
    <lineage>
        <taxon>Eukaryota</taxon>
        <taxon>Metazoa</taxon>
        <taxon>Spiralia</taxon>
        <taxon>Lophotrochozoa</taxon>
        <taxon>Mollusca</taxon>
        <taxon>Bivalvia</taxon>
        <taxon>Autobranchia</taxon>
        <taxon>Pteriomorphia</taxon>
        <taxon>Mytilida</taxon>
        <taxon>Mytiloidea</taxon>
        <taxon>Mytilidae</taxon>
        <taxon>Mytilinae</taxon>
        <taxon>Mytilus</taxon>
    </lineage>
</organism>
<protein>
    <recommendedName>
        <fullName evidence="10">Hexosyltransferase</fullName>
        <ecNumber evidence="10">2.4.1.-</ecNumber>
    </recommendedName>
</protein>
<evidence type="ECO:0000313" key="12">
    <source>
        <dbReference type="Proteomes" id="UP000596742"/>
    </source>
</evidence>
<accession>A0A8B6C5Z2</accession>
<sequence length="316" mass="36919">MNEKSTCVRGLKCLFNTWIPHIITGILLIYITFSGVLYIRQLNTTTVHGENEISNEQHFNTQISQDTRPHIVLGILSGEKKILFRDTQRNTWIKTMLRLHKVLPFKITYKFLLDEPSSESIKENNLHKDIVYLNVSHHGRAVKFGEKMYVWWKYIHKVYPDALMGARIDDDAFVCVPQMFHRLNTLKADNLYYGWRHGKSRQINRDNRVDEMFLVLGKDLISLISKRTYCGQKKCKNKDDLIDIDFGDTSLAEWLSVYSDKINFKADNDRIVQCGANSHAIYKKFLKPGFCDKQLVFHKSTCKMMQQLHSWNNHGG</sequence>
<comment type="similarity">
    <text evidence="2 10">Belongs to the glycosyltransferase 31 family.</text>
</comment>
<keyword evidence="12" id="KW-1185">Reference proteome</keyword>
<keyword evidence="7 10" id="KW-1133">Transmembrane helix</keyword>
<dbReference type="OrthoDB" id="6062891at2759"/>
<evidence type="ECO:0000256" key="4">
    <source>
        <dbReference type="ARBA" id="ARBA00022679"/>
    </source>
</evidence>
<evidence type="ECO:0000256" key="3">
    <source>
        <dbReference type="ARBA" id="ARBA00022676"/>
    </source>
</evidence>
<keyword evidence="4" id="KW-0808">Transferase</keyword>
<dbReference type="GO" id="GO:0016758">
    <property type="term" value="F:hexosyltransferase activity"/>
    <property type="evidence" value="ECO:0007669"/>
    <property type="project" value="InterPro"/>
</dbReference>
<dbReference type="Gene3D" id="3.90.550.50">
    <property type="match status" value="1"/>
</dbReference>
<keyword evidence="9 10" id="KW-0472">Membrane</keyword>
<evidence type="ECO:0000256" key="2">
    <source>
        <dbReference type="ARBA" id="ARBA00008661"/>
    </source>
</evidence>
<feature type="transmembrane region" description="Helical" evidence="10">
    <location>
        <begin position="18"/>
        <end position="39"/>
    </location>
</feature>
<dbReference type="Proteomes" id="UP000596742">
    <property type="component" value="Unassembled WGS sequence"/>
</dbReference>
<dbReference type="PANTHER" id="PTHR11214">
    <property type="entry name" value="BETA-1,3-N-ACETYLGLUCOSAMINYLTRANSFERASE"/>
    <property type="match status" value="1"/>
</dbReference>
<keyword evidence="5 10" id="KW-0812">Transmembrane</keyword>
<evidence type="ECO:0000256" key="10">
    <source>
        <dbReference type="RuleBase" id="RU363063"/>
    </source>
</evidence>
<keyword evidence="8 10" id="KW-0333">Golgi apparatus</keyword>
<comment type="caution">
    <text evidence="11">The sequence shown here is derived from an EMBL/GenBank/DDBJ whole genome shotgun (WGS) entry which is preliminary data.</text>
</comment>
<keyword evidence="3 10" id="KW-0328">Glycosyltransferase</keyword>
<evidence type="ECO:0000256" key="7">
    <source>
        <dbReference type="ARBA" id="ARBA00022989"/>
    </source>
</evidence>
<evidence type="ECO:0000256" key="6">
    <source>
        <dbReference type="ARBA" id="ARBA00022968"/>
    </source>
</evidence>
<proteinExistence type="inferred from homology"/>
<name>A0A8B6C5Z2_MYTGA</name>
<comment type="subcellular location">
    <subcellularLocation>
        <location evidence="1 10">Golgi apparatus membrane</location>
        <topology evidence="1 10">Single-pass type II membrane protein</topology>
    </subcellularLocation>
</comment>
<evidence type="ECO:0000256" key="8">
    <source>
        <dbReference type="ARBA" id="ARBA00023034"/>
    </source>
</evidence>
<evidence type="ECO:0000313" key="11">
    <source>
        <dbReference type="EMBL" id="VDI00735.1"/>
    </source>
</evidence>
<dbReference type="EC" id="2.4.1.-" evidence="10"/>
<keyword evidence="6 10" id="KW-0735">Signal-anchor</keyword>
<dbReference type="InterPro" id="IPR002659">
    <property type="entry name" value="Glyco_trans_31"/>
</dbReference>
<evidence type="ECO:0000256" key="1">
    <source>
        <dbReference type="ARBA" id="ARBA00004323"/>
    </source>
</evidence>
<dbReference type="AlphaFoldDB" id="A0A8B6C5Z2"/>
<gene>
    <name evidence="11" type="ORF">MGAL_10B009280</name>
</gene>
<evidence type="ECO:0000256" key="5">
    <source>
        <dbReference type="ARBA" id="ARBA00022692"/>
    </source>
</evidence>